<dbReference type="Pfam" id="PF07687">
    <property type="entry name" value="M20_dimer"/>
    <property type="match status" value="1"/>
</dbReference>
<proteinExistence type="inferred from homology"/>
<keyword evidence="8" id="KW-0862">Zinc</keyword>
<dbReference type="CDD" id="cd03894">
    <property type="entry name" value="M20_ArgE"/>
    <property type="match status" value="1"/>
</dbReference>
<name>A0ABR5YYE7_9GAMM</name>
<dbReference type="NCBIfam" id="NF005710">
    <property type="entry name" value="PRK07522.1"/>
    <property type="match status" value="1"/>
</dbReference>
<comment type="caution">
    <text evidence="11">The sequence shown here is derived from an EMBL/GenBank/DDBJ whole genome shotgun (WGS) entry which is preliminary data.</text>
</comment>
<keyword evidence="4" id="KW-0055">Arginine biosynthesis</keyword>
<evidence type="ECO:0000256" key="1">
    <source>
        <dbReference type="ARBA" id="ARBA00001947"/>
    </source>
</evidence>
<dbReference type="NCBIfam" id="TIGR01892">
    <property type="entry name" value="AcOrn-deacetyl"/>
    <property type="match status" value="1"/>
</dbReference>
<keyword evidence="6" id="KW-0479">Metal-binding</keyword>
<evidence type="ECO:0000256" key="6">
    <source>
        <dbReference type="ARBA" id="ARBA00022723"/>
    </source>
</evidence>
<dbReference type="InterPro" id="IPR011650">
    <property type="entry name" value="Peptidase_M20_dimer"/>
</dbReference>
<dbReference type="PANTHER" id="PTHR43808:SF31">
    <property type="entry name" value="N-ACETYL-L-CITRULLINE DEACETYLASE"/>
    <property type="match status" value="1"/>
</dbReference>
<dbReference type="Pfam" id="PF01546">
    <property type="entry name" value="Peptidase_M20"/>
    <property type="match status" value="1"/>
</dbReference>
<dbReference type="SUPFAM" id="SSF55031">
    <property type="entry name" value="Bacterial exopeptidase dimerisation domain"/>
    <property type="match status" value="1"/>
</dbReference>
<evidence type="ECO:0000256" key="7">
    <source>
        <dbReference type="ARBA" id="ARBA00022801"/>
    </source>
</evidence>
<evidence type="ECO:0000256" key="3">
    <source>
        <dbReference type="ARBA" id="ARBA00022490"/>
    </source>
</evidence>
<sequence>MTSKELLCALVAFDTTSRESNLQLITFVRDYLARLNVPCELIFNEERSKANLFATLGPDDVPGIVLSGHTDVVPVDGQPWTVPPFELSEKDGKLYGRGTADMKGYIACVLAAVPGFLARPLRLPIHIALSYDEEVGCLGVRDLISRLEGRANKPRLCIIGEPTQLQPVLGHKGKLAMRCDVHGAACHSAYAPQGVNAIEYAADLIGELGRIGQVLRAPDRCDPRFDPPFTTVQTGVISGGKALNIVPADCRFDFEVRALPATDPAEVAQQLERYAQRDLLPKMRAVDAHSDIRFSRLSAYPGLATDAQSEAAQLIAQICGSTDFTTVAFGTEGGLFDAIGIPTVICGPGSMNQGHKPDEFVSVSQLDACDAMLERLASMFLA</sequence>
<keyword evidence="3" id="KW-0963">Cytoplasm</keyword>
<evidence type="ECO:0000256" key="2">
    <source>
        <dbReference type="ARBA" id="ARBA00005691"/>
    </source>
</evidence>
<evidence type="ECO:0000256" key="9">
    <source>
        <dbReference type="ARBA" id="ARBA00023285"/>
    </source>
</evidence>
<dbReference type="InterPro" id="IPR050072">
    <property type="entry name" value="Peptidase_M20A"/>
</dbReference>
<gene>
    <name evidence="11" type="primary">argE</name>
    <name evidence="11" type="ORF">G7026_06030</name>
</gene>
<dbReference type="Gene3D" id="3.30.70.360">
    <property type="match status" value="1"/>
</dbReference>
<reference evidence="11 12" key="1">
    <citation type="submission" date="2020-02" db="EMBL/GenBank/DDBJ databases">
        <title>Synteny-based analysis reveals conserved mechanism for high triclosan tolerance in Pseudomonas, as well as instances of horizontal transfer.</title>
        <authorList>
            <person name="Mcfarland A.G."/>
            <person name="Bertucci H.K."/>
            <person name="Litmann E."/>
            <person name="Shen J."/>
            <person name="Huttenhower C."/>
            <person name="Hartmann E.M."/>
        </authorList>
    </citation>
    <scope>NUCLEOTIDE SEQUENCE [LARGE SCALE GENOMIC DNA]</scope>
    <source>
        <strain evidence="11 12">115A1</strain>
    </source>
</reference>
<dbReference type="InterPro" id="IPR036264">
    <property type="entry name" value="Bact_exopeptidase_dim_dom"/>
</dbReference>
<evidence type="ECO:0000259" key="10">
    <source>
        <dbReference type="Pfam" id="PF07687"/>
    </source>
</evidence>
<dbReference type="Gene3D" id="3.40.630.10">
    <property type="entry name" value="Zn peptidases"/>
    <property type="match status" value="1"/>
</dbReference>
<accession>A0ABR5YYE7</accession>
<comment type="similarity">
    <text evidence="2">Belongs to the peptidase M20A family. ArgE subfamily.</text>
</comment>
<keyword evidence="7 11" id="KW-0378">Hydrolase</keyword>
<evidence type="ECO:0000256" key="5">
    <source>
        <dbReference type="ARBA" id="ARBA00022605"/>
    </source>
</evidence>
<dbReference type="PANTHER" id="PTHR43808">
    <property type="entry name" value="ACETYLORNITHINE DEACETYLASE"/>
    <property type="match status" value="1"/>
</dbReference>
<evidence type="ECO:0000256" key="8">
    <source>
        <dbReference type="ARBA" id="ARBA00022833"/>
    </source>
</evidence>
<dbReference type="PROSITE" id="PS00759">
    <property type="entry name" value="ARGE_DAPE_CPG2_2"/>
    <property type="match status" value="1"/>
</dbReference>
<protein>
    <submittedName>
        <fullName evidence="11">Acetylornithine deacetylase</fullName>
        <ecNumber evidence="11">3.5.1.16</ecNumber>
    </submittedName>
</protein>
<dbReference type="Proteomes" id="UP000786387">
    <property type="component" value="Unassembled WGS sequence"/>
</dbReference>
<keyword evidence="5" id="KW-0028">Amino-acid biosynthesis</keyword>
<evidence type="ECO:0000256" key="4">
    <source>
        <dbReference type="ARBA" id="ARBA00022571"/>
    </source>
</evidence>
<comment type="cofactor">
    <cofactor evidence="1">
        <name>Zn(2+)</name>
        <dbReference type="ChEBI" id="CHEBI:29105"/>
    </cofactor>
</comment>
<dbReference type="InterPro" id="IPR010169">
    <property type="entry name" value="AcOrn-deacetyl"/>
</dbReference>
<keyword evidence="9" id="KW-0170">Cobalt</keyword>
<dbReference type="InterPro" id="IPR002933">
    <property type="entry name" value="Peptidase_M20"/>
</dbReference>
<keyword evidence="12" id="KW-1185">Reference proteome</keyword>
<evidence type="ECO:0000313" key="11">
    <source>
        <dbReference type="EMBL" id="MBA1272906.1"/>
    </source>
</evidence>
<dbReference type="EC" id="3.5.1.16" evidence="11"/>
<organism evidence="11 12">
    <name type="scientific">Stutzerimonas azotifigens</name>
    <dbReference type="NCBI Taxonomy" id="291995"/>
    <lineage>
        <taxon>Bacteria</taxon>
        <taxon>Pseudomonadati</taxon>
        <taxon>Pseudomonadota</taxon>
        <taxon>Gammaproteobacteria</taxon>
        <taxon>Pseudomonadales</taxon>
        <taxon>Pseudomonadaceae</taxon>
        <taxon>Stutzerimonas</taxon>
    </lineage>
</organism>
<feature type="domain" description="Peptidase M20 dimerisation" evidence="10">
    <location>
        <begin position="170"/>
        <end position="279"/>
    </location>
</feature>
<dbReference type="InterPro" id="IPR001261">
    <property type="entry name" value="ArgE/DapE_CS"/>
</dbReference>
<dbReference type="SUPFAM" id="SSF53187">
    <property type="entry name" value="Zn-dependent exopeptidases"/>
    <property type="match status" value="1"/>
</dbReference>
<evidence type="ECO:0000313" key="12">
    <source>
        <dbReference type="Proteomes" id="UP000786387"/>
    </source>
</evidence>
<dbReference type="EMBL" id="JAAMRF010000003">
    <property type="protein sequence ID" value="MBA1272906.1"/>
    <property type="molecule type" value="Genomic_DNA"/>
</dbReference>
<dbReference type="GO" id="GO:0008777">
    <property type="term" value="F:acetylornithine deacetylase activity"/>
    <property type="evidence" value="ECO:0007669"/>
    <property type="project" value="UniProtKB-EC"/>
</dbReference>